<evidence type="ECO:0000256" key="3">
    <source>
        <dbReference type="ARBA" id="ARBA00012560"/>
    </source>
</evidence>
<reference evidence="11 12" key="1">
    <citation type="submission" date="2014-01" db="EMBL/GenBank/DDBJ databases">
        <title>Roseivivax isoporae LMG 25204 Genome Sequencing.</title>
        <authorList>
            <person name="Lai Q."/>
            <person name="Li G."/>
            <person name="Shao Z."/>
        </authorList>
    </citation>
    <scope>NUCLEOTIDE SEQUENCE [LARGE SCALE GENOMIC DNA]</scope>
    <source>
        <strain evidence="11 12">LMG 25204</strain>
    </source>
</reference>
<keyword evidence="12" id="KW-1185">Reference proteome</keyword>
<evidence type="ECO:0000256" key="1">
    <source>
        <dbReference type="ARBA" id="ARBA00000439"/>
    </source>
</evidence>
<dbReference type="EC" id="2.4.1.25" evidence="3 10"/>
<evidence type="ECO:0000256" key="5">
    <source>
        <dbReference type="ARBA" id="ARBA00022676"/>
    </source>
</evidence>
<organism evidence="11 12">
    <name type="scientific">Roseivivax isoporae LMG 25204</name>
    <dbReference type="NCBI Taxonomy" id="1449351"/>
    <lineage>
        <taxon>Bacteria</taxon>
        <taxon>Pseudomonadati</taxon>
        <taxon>Pseudomonadota</taxon>
        <taxon>Alphaproteobacteria</taxon>
        <taxon>Rhodobacterales</taxon>
        <taxon>Roseobacteraceae</taxon>
        <taxon>Roseivivax</taxon>
    </lineage>
</organism>
<accession>X7F779</accession>
<dbReference type="eggNOG" id="COG1640">
    <property type="taxonomic scope" value="Bacteria"/>
</dbReference>
<comment type="caution">
    <text evidence="11">The sequence shown here is derived from an EMBL/GenBank/DDBJ whole genome shotgun (WGS) entry which is preliminary data.</text>
</comment>
<evidence type="ECO:0000256" key="8">
    <source>
        <dbReference type="ARBA" id="ARBA00031423"/>
    </source>
</evidence>
<comment type="similarity">
    <text evidence="2 10">Belongs to the disproportionating enzyme family.</text>
</comment>
<dbReference type="STRING" id="1449351.RISW2_04615"/>
<dbReference type="Gene3D" id="3.20.20.80">
    <property type="entry name" value="Glycosidases"/>
    <property type="match status" value="1"/>
</dbReference>
<dbReference type="AlphaFoldDB" id="X7F779"/>
<name>X7F779_9RHOB</name>
<dbReference type="InterPro" id="IPR017853">
    <property type="entry name" value="GH"/>
</dbReference>
<evidence type="ECO:0000313" key="11">
    <source>
        <dbReference type="EMBL" id="ETX28787.1"/>
    </source>
</evidence>
<gene>
    <name evidence="11" type="ORF">RISW2_04615</name>
</gene>
<keyword evidence="7 10" id="KW-0119">Carbohydrate metabolism</keyword>
<dbReference type="GO" id="GO:0004134">
    <property type="term" value="F:4-alpha-glucanotransferase activity"/>
    <property type="evidence" value="ECO:0007669"/>
    <property type="project" value="UniProtKB-EC"/>
</dbReference>
<evidence type="ECO:0000256" key="9">
    <source>
        <dbReference type="ARBA" id="ARBA00031501"/>
    </source>
</evidence>
<proteinExistence type="inferred from homology"/>
<dbReference type="RefSeq" id="WP_043770713.1">
    <property type="nucleotide sequence ID" value="NZ_JAME01000015.1"/>
</dbReference>
<protein>
    <recommendedName>
        <fullName evidence="4 10">4-alpha-glucanotransferase</fullName>
        <ecNumber evidence="3 10">2.4.1.25</ecNumber>
    </recommendedName>
    <alternativeName>
        <fullName evidence="8 10">Amylomaltase</fullName>
    </alternativeName>
    <alternativeName>
        <fullName evidence="9 10">Disproportionating enzyme</fullName>
    </alternativeName>
</protein>
<dbReference type="Proteomes" id="UP000023430">
    <property type="component" value="Unassembled WGS sequence"/>
</dbReference>
<evidence type="ECO:0000313" key="12">
    <source>
        <dbReference type="Proteomes" id="UP000023430"/>
    </source>
</evidence>
<evidence type="ECO:0000256" key="6">
    <source>
        <dbReference type="ARBA" id="ARBA00022679"/>
    </source>
</evidence>
<dbReference type="SUPFAM" id="SSF51445">
    <property type="entry name" value="(Trans)glycosidases"/>
    <property type="match status" value="1"/>
</dbReference>
<dbReference type="PANTHER" id="PTHR32438">
    <property type="entry name" value="4-ALPHA-GLUCANOTRANSFERASE DPE1, CHLOROPLASTIC/AMYLOPLASTIC"/>
    <property type="match status" value="1"/>
</dbReference>
<keyword evidence="5 10" id="KW-0328">Glycosyltransferase</keyword>
<evidence type="ECO:0000256" key="4">
    <source>
        <dbReference type="ARBA" id="ARBA00020295"/>
    </source>
</evidence>
<evidence type="ECO:0000256" key="7">
    <source>
        <dbReference type="ARBA" id="ARBA00023277"/>
    </source>
</evidence>
<dbReference type="PANTHER" id="PTHR32438:SF5">
    <property type="entry name" value="4-ALPHA-GLUCANOTRANSFERASE DPE1, CHLOROPLASTIC_AMYLOPLASTIC"/>
    <property type="match status" value="1"/>
</dbReference>
<comment type="catalytic activity">
    <reaction evidence="1 10">
        <text>Transfers a segment of a (1-&gt;4)-alpha-D-glucan to a new position in an acceptor, which may be glucose or a (1-&gt;4)-alpha-D-glucan.</text>
        <dbReference type="EC" id="2.4.1.25"/>
    </reaction>
</comment>
<dbReference type="PATRIC" id="fig|1449351.3.peg.2260"/>
<dbReference type="OrthoDB" id="9763489at2"/>
<keyword evidence="6 10" id="KW-0808">Transferase</keyword>
<evidence type="ECO:0000256" key="2">
    <source>
        <dbReference type="ARBA" id="ARBA00005684"/>
    </source>
</evidence>
<dbReference type="EMBL" id="JAME01000015">
    <property type="protein sequence ID" value="ETX28787.1"/>
    <property type="molecule type" value="Genomic_DNA"/>
</dbReference>
<sequence length="629" mass="67503">MADALARLADRAGILPAYTDVTGTHRETSHETRAALLAAMGLPHTEVAAAEYVAALPERALPEWIVAEAGTAPDLAPAGPWRLTAEDGTETEGTGPLPALPLGRHRLQAGDETCWILAAPARLPLPDRGWGLIVPLYGLRTAAEGGIGTYDDLARLAEGLGRQGADFVGLNPVHAGFPTDAGAVSPYTPSHRRRLSTLHITTGLETGSAGPLIDYASEIPAHNARLEAMHAAFEDAGGDPDLDAWIAREGTPLRRFALYQALSERHGTHWDAWPADLQDPDSPAALAAEADLGPRLRFHMWAQWEAERQLRRAQDRARAAGMAQGLYLDLAVGTHPHGAETWEDRASFAFGASLGAPPDAFSADGQNWNLAPFNPARLAETGFAALAETLARQLQLSGLLRIDHILGFERAFWVPQDGAPGAYVAMPREAMLAVARIEASRVGAAIIGEDLGNIPDGLHHALDAAGILGCRVMMFERHWSEGGAFRAPEAYSEAAIASFSTHDLPTWAGWRAGSEIRARARLDHLTPEDEAQALQERAAEVAALDRATAACSDDEAGSARRMHAMLARAGSRLVAVQVENVLDMAEQPNLPGTVYEYPNWRRRLTEGVDALPDDPRLARTAEIMRANGR</sequence>
<evidence type="ECO:0000256" key="10">
    <source>
        <dbReference type="RuleBase" id="RU361207"/>
    </source>
</evidence>
<dbReference type="GO" id="GO:0005975">
    <property type="term" value="P:carbohydrate metabolic process"/>
    <property type="evidence" value="ECO:0007669"/>
    <property type="project" value="InterPro"/>
</dbReference>
<dbReference type="Pfam" id="PF02446">
    <property type="entry name" value="Glyco_hydro_77"/>
    <property type="match status" value="1"/>
</dbReference>
<dbReference type="NCBIfam" id="TIGR00217">
    <property type="entry name" value="malQ"/>
    <property type="match status" value="1"/>
</dbReference>
<dbReference type="InterPro" id="IPR003385">
    <property type="entry name" value="Glyco_hydro_77"/>
</dbReference>